<protein>
    <submittedName>
        <fullName evidence="2">Hexaprenyldihydroxybenzoate methyltransferase, mitochondrial</fullName>
    </submittedName>
</protein>
<name>A0A7J6LBW4_PERCH</name>
<dbReference type="OrthoDB" id="423475at2759"/>
<gene>
    <name evidence="2" type="primary">COQ3_3</name>
    <name evidence="2" type="ORF">FOL47_008833</name>
</gene>
<dbReference type="SUPFAM" id="SSF53335">
    <property type="entry name" value="S-adenosyl-L-methionine-dependent methyltransferases"/>
    <property type="match status" value="1"/>
</dbReference>
<dbReference type="InterPro" id="IPR029063">
    <property type="entry name" value="SAM-dependent_MTases_sf"/>
</dbReference>
<dbReference type="GO" id="GO:0008757">
    <property type="term" value="F:S-adenosylmethionine-dependent methyltransferase activity"/>
    <property type="evidence" value="ECO:0007669"/>
    <property type="project" value="InterPro"/>
</dbReference>
<dbReference type="PANTHER" id="PTHR43591">
    <property type="entry name" value="METHYLTRANSFERASE"/>
    <property type="match status" value="1"/>
</dbReference>
<keyword evidence="2" id="KW-0489">Methyltransferase</keyword>
<dbReference type="CDD" id="cd02440">
    <property type="entry name" value="AdoMet_MTases"/>
    <property type="match status" value="1"/>
</dbReference>
<dbReference type="EMBL" id="JAAPAO010000587">
    <property type="protein sequence ID" value="KAF4656611.1"/>
    <property type="molecule type" value="Genomic_DNA"/>
</dbReference>
<evidence type="ECO:0000313" key="2">
    <source>
        <dbReference type="EMBL" id="KAF4656611.1"/>
    </source>
</evidence>
<dbReference type="Pfam" id="PF08241">
    <property type="entry name" value="Methyltransf_11"/>
    <property type="match status" value="1"/>
</dbReference>
<dbReference type="Gene3D" id="3.40.50.150">
    <property type="entry name" value="Vaccinia Virus protein VP39"/>
    <property type="match status" value="1"/>
</dbReference>
<reference evidence="2 3" key="1">
    <citation type="submission" date="2020-04" db="EMBL/GenBank/DDBJ databases">
        <title>Perkinsus chesapeaki whole genome sequence.</title>
        <authorList>
            <person name="Bogema D.R."/>
        </authorList>
    </citation>
    <scope>NUCLEOTIDE SEQUENCE [LARGE SCALE GENOMIC DNA]</scope>
    <source>
        <strain evidence="2">ATCC PRA-425</strain>
    </source>
</reference>
<dbReference type="InterPro" id="IPR013216">
    <property type="entry name" value="Methyltransf_11"/>
</dbReference>
<organism evidence="2 3">
    <name type="scientific">Perkinsus chesapeaki</name>
    <name type="common">Clam parasite</name>
    <name type="synonym">Perkinsus andrewsi</name>
    <dbReference type="NCBI Taxonomy" id="330153"/>
    <lineage>
        <taxon>Eukaryota</taxon>
        <taxon>Sar</taxon>
        <taxon>Alveolata</taxon>
        <taxon>Perkinsozoa</taxon>
        <taxon>Perkinsea</taxon>
        <taxon>Perkinsida</taxon>
        <taxon>Perkinsidae</taxon>
        <taxon>Perkinsus</taxon>
    </lineage>
</organism>
<dbReference type="Proteomes" id="UP000591131">
    <property type="component" value="Unassembled WGS sequence"/>
</dbReference>
<evidence type="ECO:0000313" key="3">
    <source>
        <dbReference type="Proteomes" id="UP000591131"/>
    </source>
</evidence>
<dbReference type="AlphaFoldDB" id="A0A7J6LBW4"/>
<keyword evidence="3" id="KW-1185">Reference proteome</keyword>
<feature type="domain" description="Methyltransferase type 11" evidence="1">
    <location>
        <begin position="5"/>
        <end position="83"/>
    </location>
</feature>
<keyword evidence="2" id="KW-0808">Transferase</keyword>
<accession>A0A7J6LBW4</accession>
<comment type="caution">
    <text evidence="2">The sequence shown here is derived from an EMBL/GenBank/DDBJ whole genome shotgun (WGS) entry which is preliminary data.</text>
</comment>
<dbReference type="GO" id="GO:0032259">
    <property type="term" value="P:methylation"/>
    <property type="evidence" value="ECO:0007669"/>
    <property type="project" value="UniProtKB-KW"/>
</dbReference>
<proteinExistence type="predicted"/>
<evidence type="ECO:0000259" key="1">
    <source>
        <dbReference type="Pfam" id="PF08241"/>
    </source>
</evidence>
<sequence>MASLYGYNITGIDISEASVQQARQHGQHLPNLHHQVGSAYEIPFEDSSFDGVIISDVLEHLLDLRLALSEIHRVLKPGGVLVFDTISRTAWSYATVWLITQEILKIMPTDAHDWRLFITPSELKTGLSDAGFVYDTDERSSWSGLVLANPIKGVFALLASGFQDPLALFSYGFVEDPHDLSAQYCDDFSMKRMAGVDSNFTNLKFIRTVRGEVK</sequence>